<dbReference type="Proteomes" id="UP000037069">
    <property type="component" value="Unassembled WGS sequence"/>
</dbReference>
<organism evidence="1 2">
    <name type="scientific">Lucilia cuprina</name>
    <name type="common">Green bottle fly</name>
    <name type="synonym">Australian sheep blowfly</name>
    <dbReference type="NCBI Taxonomy" id="7375"/>
    <lineage>
        <taxon>Eukaryota</taxon>
        <taxon>Metazoa</taxon>
        <taxon>Ecdysozoa</taxon>
        <taxon>Arthropoda</taxon>
        <taxon>Hexapoda</taxon>
        <taxon>Insecta</taxon>
        <taxon>Pterygota</taxon>
        <taxon>Neoptera</taxon>
        <taxon>Endopterygota</taxon>
        <taxon>Diptera</taxon>
        <taxon>Brachycera</taxon>
        <taxon>Muscomorpha</taxon>
        <taxon>Oestroidea</taxon>
        <taxon>Calliphoridae</taxon>
        <taxon>Luciliinae</taxon>
        <taxon>Lucilia</taxon>
    </lineage>
</organism>
<proteinExistence type="predicted"/>
<dbReference type="AlphaFoldDB" id="A0A0L0BQU7"/>
<evidence type="ECO:0000313" key="2">
    <source>
        <dbReference type="Proteomes" id="UP000037069"/>
    </source>
</evidence>
<protein>
    <submittedName>
        <fullName evidence="1">Uncharacterized protein</fullName>
    </submittedName>
</protein>
<evidence type="ECO:0000313" key="1">
    <source>
        <dbReference type="EMBL" id="KNC22371.1"/>
    </source>
</evidence>
<dbReference type="EMBL" id="JRES01001509">
    <property type="protein sequence ID" value="KNC22371.1"/>
    <property type="molecule type" value="Genomic_DNA"/>
</dbReference>
<accession>A0A0L0BQU7</accession>
<keyword evidence="2" id="KW-1185">Reference proteome</keyword>
<sequence length="151" mass="17883">MSTEHQQPDSSSSSNEADRLFWNITVTKPRKYLRHYQYLIKRENLPTVKVTILNKSLARLRCKGYERIVEMIEDVRNRNRNVSDLDADSSTCAEAERFFKDIVVAKPRKYIHHYQYVLYRADLPALKVTILNKELARLRCCGYEKVVRMIE</sequence>
<gene>
    <name evidence="1" type="ORF">FF38_08819</name>
</gene>
<reference evidence="1 2" key="1">
    <citation type="journal article" date="2015" name="Nat. Commun.">
        <title>Lucilia cuprina genome unlocks parasitic fly biology to underpin future interventions.</title>
        <authorList>
            <person name="Anstead C.A."/>
            <person name="Korhonen P.K."/>
            <person name="Young N.D."/>
            <person name="Hall R.S."/>
            <person name="Jex A.R."/>
            <person name="Murali S.C."/>
            <person name="Hughes D.S."/>
            <person name="Lee S.F."/>
            <person name="Perry T."/>
            <person name="Stroehlein A.J."/>
            <person name="Ansell B.R."/>
            <person name="Breugelmans B."/>
            <person name="Hofmann A."/>
            <person name="Qu J."/>
            <person name="Dugan S."/>
            <person name="Lee S.L."/>
            <person name="Chao H."/>
            <person name="Dinh H."/>
            <person name="Han Y."/>
            <person name="Doddapaneni H.V."/>
            <person name="Worley K.C."/>
            <person name="Muzny D.M."/>
            <person name="Ioannidis P."/>
            <person name="Waterhouse R.M."/>
            <person name="Zdobnov E.M."/>
            <person name="James P.J."/>
            <person name="Bagnall N.H."/>
            <person name="Kotze A.C."/>
            <person name="Gibbs R.A."/>
            <person name="Richards S."/>
            <person name="Batterham P."/>
            <person name="Gasser R.B."/>
        </authorList>
    </citation>
    <scope>NUCLEOTIDE SEQUENCE [LARGE SCALE GENOMIC DNA]</scope>
    <source>
        <strain evidence="1 2">LS</strain>
        <tissue evidence="1">Full body</tissue>
    </source>
</reference>
<name>A0A0L0BQU7_LUCCU</name>
<comment type="caution">
    <text evidence="1">The sequence shown here is derived from an EMBL/GenBank/DDBJ whole genome shotgun (WGS) entry which is preliminary data.</text>
</comment>